<reference evidence="1" key="2">
    <citation type="journal article" date="2015" name="Fish Shellfish Immunol.">
        <title>Early steps in the European eel (Anguilla anguilla)-Vibrio vulnificus interaction in the gills: Role of the RtxA13 toxin.</title>
        <authorList>
            <person name="Callol A."/>
            <person name="Pajuelo D."/>
            <person name="Ebbesson L."/>
            <person name="Teles M."/>
            <person name="MacKenzie S."/>
            <person name="Amaro C."/>
        </authorList>
    </citation>
    <scope>NUCLEOTIDE SEQUENCE</scope>
</reference>
<evidence type="ECO:0000313" key="1">
    <source>
        <dbReference type="EMBL" id="JAH56112.1"/>
    </source>
</evidence>
<proteinExistence type="predicted"/>
<sequence>MICSMGVIPVPPAIMPTCLAVLITGSDFLSGLTAKPSIALIDEQSARSAEIDGIANTQAFQVLGHLPTLRELGVNIFVIKS</sequence>
<reference evidence="1" key="1">
    <citation type="submission" date="2014-11" db="EMBL/GenBank/DDBJ databases">
        <authorList>
            <person name="Amaro Gonzalez C."/>
        </authorList>
    </citation>
    <scope>NUCLEOTIDE SEQUENCE</scope>
</reference>
<name>A0A0E9TRM6_ANGAN</name>
<protein>
    <submittedName>
        <fullName evidence="1">Uncharacterized protein</fullName>
    </submittedName>
</protein>
<accession>A0A0E9TRM6</accession>
<dbReference type="EMBL" id="GBXM01052465">
    <property type="protein sequence ID" value="JAH56112.1"/>
    <property type="molecule type" value="Transcribed_RNA"/>
</dbReference>
<dbReference type="AlphaFoldDB" id="A0A0E9TRM6"/>
<organism evidence="1">
    <name type="scientific">Anguilla anguilla</name>
    <name type="common">European freshwater eel</name>
    <name type="synonym">Muraena anguilla</name>
    <dbReference type="NCBI Taxonomy" id="7936"/>
    <lineage>
        <taxon>Eukaryota</taxon>
        <taxon>Metazoa</taxon>
        <taxon>Chordata</taxon>
        <taxon>Craniata</taxon>
        <taxon>Vertebrata</taxon>
        <taxon>Euteleostomi</taxon>
        <taxon>Actinopterygii</taxon>
        <taxon>Neopterygii</taxon>
        <taxon>Teleostei</taxon>
        <taxon>Anguilliformes</taxon>
        <taxon>Anguillidae</taxon>
        <taxon>Anguilla</taxon>
    </lineage>
</organism>